<dbReference type="InterPro" id="IPR036249">
    <property type="entry name" value="Thioredoxin-like_sf"/>
</dbReference>
<gene>
    <name evidence="2" type="ORF">HYZ11_18070</name>
</gene>
<proteinExistence type="predicted"/>
<dbReference type="GO" id="GO:0016491">
    <property type="term" value="F:oxidoreductase activity"/>
    <property type="evidence" value="ECO:0007669"/>
    <property type="project" value="InterPro"/>
</dbReference>
<dbReference type="Pfam" id="PF01323">
    <property type="entry name" value="DSBA"/>
    <property type="match status" value="1"/>
</dbReference>
<evidence type="ECO:0000259" key="1">
    <source>
        <dbReference type="Pfam" id="PF01323"/>
    </source>
</evidence>
<dbReference type="Gene3D" id="3.40.30.10">
    <property type="entry name" value="Glutaredoxin"/>
    <property type="match status" value="1"/>
</dbReference>
<comment type="caution">
    <text evidence="2">The sequence shown here is derived from an EMBL/GenBank/DDBJ whole genome shotgun (WGS) entry which is preliminary data.</text>
</comment>
<dbReference type="Proteomes" id="UP000782312">
    <property type="component" value="Unassembled WGS sequence"/>
</dbReference>
<feature type="domain" description="DSBA-like thioredoxin" evidence="1">
    <location>
        <begin position="79"/>
        <end position="174"/>
    </location>
</feature>
<dbReference type="PANTHER" id="PTHR13887:SF41">
    <property type="entry name" value="THIOREDOXIN SUPERFAMILY PROTEIN"/>
    <property type="match status" value="1"/>
</dbReference>
<dbReference type="PANTHER" id="PTHR13887">
    <property type="entry name" value="GLUTATHIONE S-TRANSFERASE KAPPA"/>
    <property type="match status" value="1"/>
</dbReference>
<dbReference type="AlphaFoldDB" id="A0A932I2J2"/>
<dbReference type="InterPro" id="IPR001853">
    <property type="entry name" value="DSBA-like_thioredoxin_dom"/>
</dbReference>
<evidence type="ECO:0000313" key="2">
    <source>
        <dbReference type="EMBL" id="MBI3129518.1"/>
    </source>
</evidence>
<organism evidence="2 3">
    <name type="scientific">Tectimicrobiota bacterium</name>
    <dbReference type="NCBI Taxonomy" id="2528274"/>
    <lineage>
        <taxon>Bacteria</taxon>
        <taxon>Pseudomonadati</taxon>
        <taxon>Nitrospinota/Tectimicrobiota group</taxon>
        <taxon>Candidatus Tectimicrobiota</taxon>
    </lineage>
</organism>
<evidence type="ECO:0000313" key="3">
    <source>
        <dbReference type="Proteomes" id="UP000782312"/>
    </source>
</evidence>
<dbReference type="EMBL" id="JACPUR010000041">
    <property type="protein sequence ID" value="MBI3129518.1"/>
    <property type="molecule type" value="Genomic_DNA"/>
</dbReference>
<name>A0A932I2J2_UNCTE</name>
<sequence length="194" mass="21499">MRLKKIKEEYGDKVDIQYRVFMLRPEPDPSAVFNDYRRAGWTRAGAGPDSGDFHLWESGDPFPNCSLPSAEAGIAVRNQGPEAWERFHLSLLRAFFTENRNISDKAVILDVAEKSGVDADLVRDALESGTYRRQAFDEYTQAVQQGISGIPSVVVNDQAVLVGAVPPEQYRYVIDSILKTGELPGRGSGELPVL</sequence>
<protein>
    <submittedName>
        <fullName evidence="2">DsbA family protein</fullName>
    </submittedName>
</protein>
<dbReference type="SUPFAM" id="SSF52833">
    <property type="entry name" value="Thioredoxin-like"/>
    <property type="match status" value="1"/>
</dbReference>
<accession>A0A932I2J2</accession>
<reference evidence="2" key="1">
    <citation type="submission" date="2020-07" db="EMBL/GenBank/DDBJ databases">
        <title>Huge and variable diversity of episymbiotic CPR bacteria and DPANN archaea in groundwater ecosystems.</title>
        <authorList>
            <person name="He C.Y."/>
            <person name="Keren R."/>
            <person name="Whittaker M."/>
            <person name="Farag I.F."/>
            <person name="Doudna J."/>
            <person name="Cate J.H.D."/>
            <person name="Banfield J.F."/>
        </authorList>
    </citation>
    <scope>NUCLEOTIDE SEQUENCE</scope>
    <source>
        <strain evidence="2">NC_groundwater_763_Ag_S-0.2um_68_21</strain>
    </source>
</reference>